<dbReference type="Proteomes" id="UP000430508">
    <property type="component" value="Chromosome"/>
</dbReference>
<keyword evidence="1" id="KW-0812">Transmembrane</keyword>
<keyword evidence="1" id="KW-0472">Membrane</keyword>
<dbReference type="RefSeq" id="WP_158208331.1">
    <property type="nucleotide sequence ID" value="NZ_CP046996.1"/>
</dbReference>
<evidence type="ECO:0000313" key="3">
    <source>
        <dbReference type="Proteomes" id="UP000430508"/>
    </source>
</evidence>
<reference evidence="2 3" key="1">
    <citation type="submission" date="2019-12" db="EMBL/GenBank/DDBJ databases">
        <title>Sequence classification of anaerobic respiratory reductive dehalogenases: First we see many, then we see few.</title>
        <authorList>
            <person name="Molenda O."/>
            <person name="Puentes Jacome L.A."/>
            <person name="Cao X."/>
            <person name="Nesbo C.L."/>
            <person name="Tang S."/>
            <person name="Morson N."/>
            <person name="Patron J."/>
            <person name="Lomheim L."/>
            <person name="Wishart D.S."/>
            <person name="Edwards E.A."/>
        </authorList>
    </citation>
    <scope>NUCLEOTIDE SEQUENCE [LARGE SCALE GENOMIC DNA]</scope>
    <source>
        <strain evidence="2 3">12DCA</strain>
    </source>
</reference>
<sequence>MITHAKYFIKEGVFLNYCISIFLVVLDITAVIFFYIRKKMIGEILEKASPSKNCTVYLIFGLFSIFALGIRELIFYITLKGYLSNTETILIVNEVLIGTFFIIMFFTSKIYFGTEGVLVPTIPFYIPKYQIINYSLLSNTIILEINAKKPYKLKIKTKDVNKIKSVLSLLND</sequence>
<gene>
    <name evidence="2" type="ORF">GQ588_10110</name>
</gene>
<feature type="transmembrane region" description="Helical" evidence="1">
    <location>
        <begin position="131"/>
        <end position="147"/>
    </location>
</feature>
<feature type="transmembrane region" description="Helical" evidence="1">
    <location>
        <begin position="89"/>
        <end position="111"/>
    </location>
</feature>
<protein>
    <submittedName>
        <fullName evidence="2">Uncharacterized protein</fullName>
    </submittedName>
</protein>
<proteinExistence type="predicted"/>
<name>A0A857DKD4_9FIRM</name>
<evidence type="ECO:0000256" key="1">
    <source>
        <dbReference type="SAM" id="Phobius"/>
    </source>
</evidence>
<organism evidence="2 3">
    <name type="scientific">Dehalobacter restrictus</name>
    <dbReference type="NCBI Taxonomy" id="55583"/>
    <lineage>
        <taxon>Bacteria</taxon>
        <taxon>Bacillati</taxon>
        <taxon>Bacillota</taxon>
        <taxon>Clostridia</taxon>
        <taxon>Eubacteriales</taxon>
        <taxon>Desulfitobacteriaceae</taxon>
        <taxon>Dehalobacter</taxon>
    </lineage>
</organism>
<feature type="transmembrane region" description="Helical" evidence="1">
    <location>
        <begin position="12"/>
        <end position="36"/>
    </location>
</feature>
<feature type="transmembrane region" description="Helical" evidence="1">
    <location>
        <begin position="56"/>
        <end position="77"/>
    </location>
</feature>
<dbReference type="EMBL" id="CP046996">
    <property type="protein sequence ID" value="QHA00962.1"/>
    <property type="molecule type" value="Genomic_DNA"/>
</dbReference>
<keyword evidence="1" id="KW-1133">Transmembrane helix</keyword>
<dbReference type="AlphaFoldDB" id="A0A857DKD4"/>
<accession>A0A857DKD4</accession>
<evidence type="ECO:0000313" key="2">
    <source>
        <dbReference type="EMBL" id="QHA00962.1"/>
    </source>
</evidence>